<accession>A0A9D4KA11</accession>
<protein>
    <submittedName>
        <fullName evidence="2">Uncharacterized protein</fullName>
    </submittedName>
</protein>
<keyword evidence="3" id="KW-1185">Reference proteome</keyword>
<gene>
    <name evidence="2" type="ORF">DPMN_109294</name>
</gene>
<dbReference type="AlphaFoldDB" id="A0A9D4KA11"/>
<sequence>MSKYNVSFGVERSKERSHSGSRTSYLPIARRISYPLRHGIPPLVTADQLAKVGSHEGLPSNLLPSARELIAIINQKAYNEQDHRCHKINIYSPIKREDRAYTRLRLRVSRLHGDYYKPVNCPQWVIAAYKNRLIINRDSLLMPPSGIAPVVRLHVFKFLRDTGYLDKI</sequence>
<evidence type="ECO:0000256" key="1">
    <source>
        <dbReference type="SAM" id="MobiDB-lite"/>
    </source>
</evidence>
<proteinExistence type="predicted"/>
<feature type="region of interest" description="Disordered" evidence="1">
    <location>
        <begin position="1"/>
        <end position="22"/>
    </location>
</feature>
<evidence type="ECO:0000313" key="3">
    <source>
        <dbReference type="Proteomes" id="UP000828390"/>
    </source>
</evidence>
<comment type="caution">
    <text evidence="2">The sequence shown here is derived from an EMBL/GenBank/DDBJ whole genome shotgun (WGS) entry which is preliminary data.</text>
</comment>
<reference evidence="2" key="2">
    <citation type="submission" date="2020-11" db="EMBL/GenBank/DDBJ databases">
        <authorList>
            <person name="McCartney M.A."/>
            <person name="Auch B."/>
            <person name="Kono T."/>
            <person name="Mallez S."/>
            <person name="Becker A."/>
            <person name="Gohl D.M."/>
            <person name="Silverstein K.A.T."/>
            <person name="Koren S."/>
            <person name="Bechman K.B."/>
            <person name="Herman A."/>
            <person name="Abrahante J.E."/>
            <person name="Garbe J."/>
        </authorList>
    </citation>
    <scope>NUCLEOTIDE SEQUENCE</scope>
    <source>
        <strain evidence="2">Duluth1</strain>
        <tissue evidence="2">Whole animal</tissue>
    </source>
</reference>
<organism evidence="2 3">
    <name type="scientific">Dreissena polymorpha</name>
    <name type="common">Zebra mussel</name>
    <name type="synonym">Mytilus polymorpha</name>
    <dbReference type="NCBI Taxonomy" id="45954"/>
    <lineage>
        <taxon>Eukaryota</taxon>
        <taxon>Metazoa</taxon>
        <taxon>Spiralia</taxon>
        <taxon>Lophotrochozoa</taxon>
        <taxon>Mollusca</taxon>
        <taxon>Bivalvia</taxon>
        <taxon>Autobranchia</taxon>
        <taxon>Heteroconchia</taxon>
        <taxon>Euheterodonta</taxon>
        <taxon>Imparidentia</taxon>
        <taxon>Neoheterodontei</taxon>
        <taxon>Myida</taxon>
        <taxon>Dreissenoidea</taxon>
        <taxon>Dreissenidae</taxon>
        <taxon>Dreissena</taxon>
    </lineage>
</organism>
<evidence type="ECO:0000313" key="2">
    <source>
        <dbReference type="EMBL" id="KAH3835925.1"/>
    </source>
</evidence>
<name>A0A9D4KA11_DREPO</name>
<dbReference type="Proteomes" id="UP000828390">
    <property type="component" value="Unassembled WGS sequence"/>
</dbReference>
<dbReference type="EMBL" id="JAIWYP010000004">
    <property type="protein sequence ID" value="KAH3835925.1"/>
    <property type="molecule type" value="Genomic_DNA"/>
</dbReference>
<reference evidence="2" key="1">
    <citation type="journal article" date="2019" name="bioRxiv">
        <title>The Genome of the Zebra Mussel, Dreissena polymorpha: A Resource for Invasive Species Research.</title>
        <authorList>
            <person name="McCartney M.A."/>
            <person name="Auch B."/>
            <person name="Kono T."/>
            <person name="Mallez S."/>
            <person name="Zhang Y."/>
            <person name="Obille A."/>
            <person name="Becker A."/>
            <person name="Abrahante J.E."/>
            <person name="Garbe J."/>
            <person name="Badalamenti J.P."/>
            <person name="Herman A."/>
            <person name="Mangelson H."/>
            <person name="Liachko I."/>
            <person name="Sullivan S."/>
            <person name="Sone E.D."/>
            <person name="Koren S."/>
            <person name="Silverstein K.A.T."/>
            <person name="Beckman K.B."/>
            <person name="Gohl D.M."/>
        </authorList>
    </citation>
    <scope>NUCLEOTIDE SEQUENCE</scope>
    <source>
        <strain evidence="2">Duluth1</strain>
        <tissue evidence="2">Whole animal</tissue>
    </source>
</reference>